<protein>
    <submittedName>
        <fullName evidence="2">Uncharacterized protein</fullName>
    </submittedName>
</protein>
<feature type="region of interest" description="Disordered" evidence="1">
    <location>
        <begin position="1"/>
        <end position="21"/>
    </location>
</feature>
<feature type="compositionally biased region" description="Basic and acidic residues" evidence="1">
    <location>
        <begin position="304"/>
        <end position="314"/>
    </location>
</feature>
<dbReference type="Proteomes" id="UP000735541">
    <property type="component" value="Unassembled WGS sequence"/>
</dbReference>
<reference evidence="2 3" key="1">
    <citation type="submission" date="2021-07" db="EMBL/GenBank/DDBJ databases">
        <title>Sequencing Streptomyces halstedii LGO-A4 genome an citrus endophytic actinomycete.</title>
        <authorList>
            <person name="Samborskyy M."/>
            <person name="Scott N."/>
            <person name="Deglau R."/>
            <person name="Dickens S."/>
            <person name="Oliveira L.G."/>
        </authorList>
    </citation>
    <scope>NUCLEOTIDE SEQUENCE [LARGE SCALE GENOMIC DNA]</scope>
    <source>
        <strain evidence="2 3">LGO-A4</strain>
    </source>
</reference>
<feature type="compositionally biased region" description="Gly residues" evidence="1">
    <location>
        <begin position="195"/>
        <end position="206"/>
    </location>
</feature>
<accession>A0ABS6TWQ5</accession>
<feature type="region of interest" description="Disordered" evidence="1">
    <location>
        <begin position="293"/>
        <end position="314"/>
    </location>
</feature>
<sequence length="435" mass="44944">MFFGKNGGDDADGNGDRDEASSGLTMLHQAMLHTSTTLSETLDRGLTDVKSANTEAHTAVTKELARMTRALQDTQKLLPLPYSTQGSDKDSATADQLHQLHTLVTGMRTTLEGVAQGIASLASVPVPARVTAGEVNGYATAAAETAHAGRSLLEGVPEQRADSVTTGTASAGEGPAPADGADATGTHAVETGAAVEGGPGDEGGPRAGLETEVPPTPEQVAEAVREAPAEGTDPLLTRNQMTEVVREVVAEALAPLVAALPGPEADDAPSTAAELSGLIAALHAKVAGLAERLPAEPRDEDTEGQERPVADPEHSRVLTQAAGISSAVLVCHRDLWELLSGWAGGHPHFRMPPQIADQGENRIAADISGRSLIAVLISLSHLRHTATEGDGDRELAEAVYQRIANSLATLSPDDGPLVTITLDDRTPHTGDVSDS</sequence>
<proteinExistence type="predicted"/>
<feature type="compositionally biased region" description="Low complexity" evidence="1">
    <location>
        <begin position="169"/>
        <end position="194"/>
    </location>
</feature>
<dbReference type="RefSeq" id="WP_228871297.1">
    <property type="nucleotide sequence ID" value="NZ_JAHUVW010000001.1"/>
</dbReference>
<evidence type="ECO:0000256" key="1">
    <source>
        <dbReference type="SAM" id="MobiDB-lite"/>
    </source>
</evidence>
<evidence type="ECO:0000313" key="2">
    <source>
        <dbReference type="EMBL" id="MBV7672444.1"/>
    </source>
</evidence>
<comment type="caution">
    <text evidence="2">The sequence shown here is derived from an EMBL/GenBank/DDBJ whole genome shotgun (WGS) entry which is preliminary data.</text>
</comment>
<dbReference type="EMBL" id="JAHUVW010000001">
    <property type="protein sequence ID" value="MBV7672444.1"/>
    <property type="molecule type" value="Genomic_DNA"/>
</dbReference>
<gene>
    <name evidence="2" type="ORF">STHAL_23625</name>
</gene>
<feature type="region of interest" description="Disordered" evidence="1">
    <location>
        <begin position="158"/>
        <end position="213"/>
    </location>
</feature>
<evidence type="ECO:0000313" key="3">
    <source>
        <dbReference type="Proteomes" id="UP000735541"/>
    </source>
</evidence>
<name>A0ABS6TWQ5_STRHA</name>
<keyword evidence="3" id="KW-1185">Reference proteome</keyword>
<organism evidence="2 3">
    <name type="scientific">Streptomyces halstedii</name>
    <dbReference type="NCBI Taxonomy" id="1944"/>
    <lineage>
        <taxon>Bacteria</taxon>
        <taxon>Bacillati</taxon>
        <taxon>Actinomycetota</taxon>
        <taxon>Actinomycetes</taxon>
        <taxon>Kitasatosporales</taxon>
        <taxon>Streptomycetaceae</taxon>
        <taxon>Streptomyces</taxon>
    </lineage>
</organism>